<organism evidence="2 3">
    <name type="scientific">Trichomonascus ciferrii</name>
    <dbReference type="NCBI Taxonomy" id="44093"/>
    <lineage>
        <taxon>Eukaryota</taxon>
        <taxon>Fungi</taxon>
        <taxon>Dikarya</taxon>
        <taxon>Ascomycota</taxon>
        <taxon>Saccharomycotina</taxon>
        <taxon>Dipodascomycetes</taxon>
        <taxon>Dipodascales</taxon>
        <taxon>Trichomonascaceae</taxon>
        <taxon>Trichomonascus</taxon>
        <taxon>Trichomonascus ciferrii complex</taxon>
    </lineage>
</organism>
<evidence type="ECO:0008006" key="4">
    <source>
        <dbReference type="Google" id="ProtNLM"/>
    </source>
</evidence>
<dbReference type="PANTHER" id="PTHR28265">
    <property type="entry name" value="MAINTENANCE OF TELOMERE CAPPING PROTEIN 1"/>
    <property type="match status" value="1"/>
</dbReference>
<reference evidence="2" key="1">
    <citation type="journal article" date="2019" name="G3 (Bethesda)">
        <title>Genome Assemblies of Two Rare Opportunistic Yeast Pathogens: Diutina rugosa (syn. Candida rugosa) and Trichomonascus ciferrii (syn. Candida ciferrii).</title>
        <authorList>
            <person name="Mixao V."/>
            <person name="Saus E."/>
            <person name="Hansen A.P."/>
            <person name="Lass-Florl C."/>
            <person name="Gabaldon T."/>
        </authorList>
    </citation>
    <scope>NUCLEOTIDE SEQUENCE</scope>
    <source>
        <strain evidence="2">CBS 4856</strain>
    </source>
</reference>
<feature type="compositionally biased region" description="Basic and acidic residues" evidence="1">
    <location>
        <begin position="78"/>
        <end position="111"/>
    </location>
</feature>
<dbReference type="AlphaFoldDB" id="A0A642VDR2"/>
<feature type="compositionally biased region" description="Polar residues" evidence="1">
    <location>
        <begin position="62"/>
        <end position="71"/>
    </location>
</feature>
<dbReference type="InterPro" id="IPR018814">
    <property type="entry name" value="DUF5427"/>
</dbReference>
<dbReference type="OrthoDB" id="5594977at2759"/>
<dbReference type="Pfam" id="PF10310">
    <property type="entry name" value="DUF5427"/>
    <property type="match status" value="1"/>
</dbReference>
<dbReference type="VEuPathDB" id="FungiDB:TRICI_000308"/>
<feature type="region of interest" description="Disordered" evidence="1">
    <location>
        <begin position="1"/>
        <end position="132"/>
    </location>
</feature>
<evidence type="ECO:0000256" key="1">
    <source>
        <dbReference type="SAM" id="MobiDB-lite"/>
    </source>
</evidence>
<protein>
    <recommendedName>
        <fullName evidence="4">Maintenance of telomere capping protein 1</fullName>
    </recommendedName>
</protein>
<dbReference type="Proteomes" id="UP000761534">
    <property type="component" value="Unassembled WGS sequence"/>
</dbReference>
<sequence length="427" mass="47111">MADEEKKSEDVMELLDSLDKDEKAGKTGGAKSGGKKGAKQAGSSKKKGENDEDIMGFLDSLAKSNPNSGKSTPARAHTPREPAVKESENKSKEEAPKEKGKGDEEPQKEEQSTNASIEEGEPMPDPLASLTSWWSKNKGGLWNSATSAVKQAEQRVREFQPENLPQHSQQAIDELGGRFGFFKNALTGVLETIAPPIGKHEELKIHIFHDMVGYPAIDTIVYNVFDRVMQQVEGGGELTMVVQKGKERHRRGSDHDQQRDLNLFKGDLDQAKKLAAANVEDYVRNNKAVQEDKSADEGGDKKTEESPSVRTSDIYLSIQPIAFESASDEQNTDTTTITPTSNTFSFVIYLSDPDHDITFSTVSQAFPYQWAEWLDKPEDAFKAFDADPRDWVIDWVEEGLGLAVGVVAQSYVTKRMGVDAMFSQSSS</sequence>
<feature type="region of interest" description="Disordered" evidence="1">
    <location>
        <begin position="285"/>
        <end position="309"/>
    </location>
</feature>
<gene>
    <name evidence="2" type="ORF">TRICI_000308</name>
</gene>
<name>A0A642VDR2_9ASCO</name>
<evidence type="ECO:0000313" key="3">
    <source>
        <dbReference type="Proteomes" id="UP000761534"/>
    </source>
</evidence>
<dbReference type="EMBL" id="SWFS01000028">
    <property type="protein sequence ID" value="KAA8917525.1"/>
    <property type="molecule type" value="Genomic_DNA"/>
</dbReference>
<feature type="compositionally biased region" description="Basic and acidic residues" evidence="1">
    <location>
        <begin position="285"/>
        <end position="307"/>
    </location>
</feature>
<evidence type="ECO:0000313" key="2">
    <source>
        <dbReference type="EMBL" id="KAA8917525.1"/>
    </source>
</evidence>
<proteinExistence type="predicted"/>
<feature type="compositionally biased region" description="Basic and acidic residues" evidence="1">
    <location>
        <begin position="1"/>
        <end position="10"/>
    </location>
</feature>
<dbReference type="PANTHER" id="PTHR28265:SF1">
    <property type="entry name" value="MAINTENANCE OF TELOMERE CAPPING PROTEIN 1"/>
    <property type="match status" value="1"/>
</dbReference>
<comment type="caution">
    <text evidence="2">The sequence shown here is derived from an EMBL/GenBank/DDBJ whole genome shotgun (WGS) entry which is preliminary data.</text>
</comment>
<accession>A0A642VDR2</accession>
<keyword evidence="3" id="KW-1185">Reference proteome</keyword>